<dbReference type="EMBL" id="NPBY01000061">
    <property type="protein sequence ID" value="PAD73927.1"/>
    <property type="molecule type" value="Genomic_DNA"/>
</dbReference>
<dbReference type="AlphaFoldDB" id="A0A268ELD1"/>
<reference evidence="1 2" key="1">
    <citation type="submission" date="2017-07" db="EMBL/GenBank/DDBJ databases">
        <title>Isolation and whole genome analysis of endospore-forming bacteria from heroin.</title>
        <authorList>
            <person name="Kalinowski J."/>
            <person name="Ahrens B."/>
            <person name="Al-Dilaimi A."/>
            <person name="Winkler A."/>
            <person name="Wibberg D."/>
            <person name="Schleenbecker U."/>
            <person name="Ruckert C."/>
            <person name="Wolfel R."/>
            <person name="Grass G."/>
        </authorList>
    </citation>
    <scope>NUCLEOTIDE SEQUENCE [LARGE SCALE GENOMIC DNA]</scope>
    <source>
        <strain evidence="1 2">7537-G1</strain>
    </source>
</reference>
<evidence type="ECO:0000313" key="2">
    <source>
        <dbReference type="Proteomes" id="UP000215596"/>
    </source>
</evidence>
<name>A0A268ELD1_9BACL</name>
<evidence type="ECO:0000313" key="1">
    <source>
        <dbReference type="EMBL" id="PAD73927.1"/>
    </source>
</evidence>
<dbReference type="OrthoDB" id="2637164at2"/>
<organism evidence="1 2">
    <name type="scientific">Paenibacillus campinasensis</name>
    <dbReference type="NCBI Taxonomy" id="66347"/>
    <lineage>
        <taxon>Bacteria</taxon>
        <taxon>Bacillati</taxon>
        <taxon>Bacillota</taxon>
        <taxon>Bacilli</taxon>
        <taxon>Bacillales</taxon>
        <taxon>Paenibacillaceae</taxon>
        <taxon>Paenibacillus</taxon>
    </lineage>
</organism>
<gene>
    <name evidence="1" type="ORF">CHH67_19015</name>
</gene>
<proteinExistence type="predicted"/>
<protein>
    <submittedName>
        <fullName evidence="1">Uncharacterized protein</fullName>
    </submittedName>
</protein>
<accession>A0A268ELD1</accession>
<comment type="caution">
    <text evidence="1">The sequence shown here is derived from an EMBL/GenBank/DDBJ whole genome shotgun (WGS) entry which is preliminary data.</text>
</comment>
<dbReference type="RefSeq" id="WP_095266857.1">
    <property type="nucleotide sequence ID" value="NZ_NPBY01000061.1"/>
</dbReference>
<sequence>MWEKEVRAAVRSKGPVMIRLMNGEILQGIPESCTKSLVKLRRPDSVIWIPVEDIVRANRLLKINKKDPASE</sequence>
<dbReference type="Proteomes" id="UP000215596">
    <property type="component" value="Unassembled WGS sequence"/>
</dbReference>